<dbReference type="PANTHER" id="PTHR42693:SF53">
    <property type="entry name" value="ENDO-4-O-SULFATASE"/>
    <property type="match status" value="1"/>
</dbReference>
<dbReference type="SUPFAM" id="SSF53649">
    <property type="entry name" value="Alkaline phosphatase-like"/>
    <property type="match status" value="1"/>
</dbReference>
<proteinExistence type="inferred from homology"/>
<dbReference type="InterPro" id="IPR050738">
    <property type="entry name" value="Sulfatase"/>
</dbReference>
<evidence type="ECO:0000256" key="4">
    <source>
        <dbReference type="ARBA" id="ARBA00022837"/>
    </source>
</evidence>
<dbReference type="InterPro" id="IPR017850">
    <property type="entry name" value="Alkaline_phosphatase_core_sf"/>
</dbReference>
<accession>A0A381W9L7</accession>
<sequence>MINKPNILVIMTDHANAASLRPDSQCLAPNLAALSNDGVRFENCYTTNAICSPARASLMTGLYPSTHGVWDVTHAHTADWIDAPAGRFTHFAQLLSDQGYRNGYFGKWHVEQSNHLENFGWHEFDVTGNSLMIDRRRIGDNDYHSDLKLNDEVIVTTDGYPDYLLSATVTGADEITHPAFDQGIDFIERHIENNGFDNPFTCFISVLEPHDPYLAPEKVMDMYDPKQISLNPSFNDDLETKPEVLKRMRSVWSGMDKSDWQKVVASYYASITSIDTEIERVINLLKEKDLYEKTIIVFTSDHGDMLGAHGLLTKGVGTGYEEVYNIPLIIKTPNGCQLDSTAGIKVSTVDIAPTLLDYAGVKIPSGIHGRSLMPVISNAHNREDWTGSYAEFFSQRFMYTQRITWEGHWKYVFNPAGRDELYNLQDDPYEMNNLAECSDFKEVLNDMAREMWRNMERIGDLTLLESGYATLRTAPVGPLSRFG</sequence>
<dbReference type="PANTHER" id="PTHR42693">
    <property type="entry name" value="ARYLSULFATASE FAMILY MEMBER"/>
    <property type="match status" value="1"/>
</dbReference>
<name>A0A381W9L7_9ZZZZ</name>
<reference evidence="6" key="1">
    <citation type="submission" date="2018-05" db="EMBL/GenBank/DDBJ databases">
        <authorList>
            <person name="Lanie J.A."/>
            <person name="Ng W.-L."/>
            <person name="Kazmierczak K.M."/>
            <person name="Andrzejewski T.M."/>
            <person name="Davidsen T.M."/>
            <person name="Wayne K.J."/>
            <person name="Tettelin H."/>
            <person name="Glass J.I."/>
            <person name="Rusch D."/>
            <person name="Podicherti R."/>
            <person name="Tsui H.-C.T."/>
            <person name="Winkler M.E."/>
        </authorList>
    </citation>
    <scope>NUCLEOTIDE SEQUENCE</scope>
</reference>
<evidence type="ECO:0000313" key="6">
    <source>
        <dbReference type="EMBL" id="SVA49246.1"/>
    </source>
</evidence>
<comment type="similarity">
    <text evidence="1">Belongs to the sulfatase family.</text>
</comment>
<gene>
    <name evidence="6" type="ORF">METZ01_LOCUS102100</name>
</gene>
<protein>
    <recommendedName>
        <fullName evidence="5">Sulfatase N-terminal domain-containing protein</fullName>
    </recommendedName>
</protein>
<evidence type="ECO:0000259" key="5">
    <source>
        <dbReference type="Pfam" id="PF00884"/>
    </source>
</evidence>
<dbReference type="PROSITE" id="PS00523">
    <property type="entry name" value="SULFATASE_1"/>
    <property type="match status" value="1"/>
</dbReference>
<dbReference type="EMBL" id="UINC01011128">
    <property type="protein sequence ID" value="SVA49246.1"/>
    <property type="molecule type" value="Genomic_DNA"/>
</dbReference>
<dbReference type="GO" id="GO:0004065">
    <property type="term" value="F:arylsulfatase activity"/>
    <property type="evidence" value="ECO:0007669"/>
    <property type="project" value="TreeGrafter"/>
</dbReference>
<evidence type="ECO:0000256" key="2">
    <source>
        <dbReference type="ARBA" id="ARBA00022723"/>
    </source>
</evidence>
<organism evidence="6">
    <name type="scientific">marine metagenome</name>
    <dbReference type="NCBI Taxonomy" id="408172"/>
    <lineage>
        <taxon>unclassified sequences</taxon>
        <taxon>metagenomes</taxon>
        <taxon>ecological metagenomes</taxon>
    </lineage>
</organism>
<dbReference type="Pfam" id="PF00884">
    <property type="entry name" value="Sulfatase"/>
    <property type="match status" value="1"/>
</dbReference>
<keyword evidence="2" id="KW-0479">Metal-binding</keyword>
<dbReference type="GO" id="GO:0046872">
    <property type="term" value="F:metal ion binding"/>
    <property type="evidence" value="ECO:0007669"/>
    <property type="project" value="UniProtKB-KW"/>
</dbReference>
<dbReference type="AlphaFoldDB" id="A0A381W9L7"/>
<keyword evidence="4" id="KW-0106">Calcium</keyword>
<evidence type="ECO:0000256" key="3">
    <source>
        <dbReference type="ARBA" id="ARBA00022801"/>
    </source>
</evidence>
<feature type="domain" description="Sulfatase N-terminal" evidence="5">
    <location>
        <begin position="5"/>
        <end position="361"/>
    </location>
</feature>
<dbReference type="InterPro" id="IPR024607">
    <property type="entry name" value="Sulfatase_CS"/>
</dbReference>
<dbReference type="InterPro" id="IPR000917">
    <property type="entry name" value="Sulfatase_N"/>
</dbReference>
<evidence type="ECO:0000256" key="1">
    <source>
        <dbReference type="ARBA" id="ARBA00008779"/>
    </source>
</evidence>
<keyword evidence="3" id="KW-0378">Hydrolase</keyword>
<dbReference type="Gene3D" id="3.40.720.10">
    <property type="entry name" value="Alkaline Phosphatase, subunit A"/>
    <property type="match status" value="1"/>
</dbReference>